<name>F7ZBJ9_ROSLO</name>
<reference evidence="1 2" key="1">
    <citation type="journal article" date="2011" name="BMC Genomics">
        <title>Comparative genome analysis and genome-guided physiological analysis of Roseobacter litoralis.</title>
        <authorList>
            <person name="Kalhoefer D."/>
            <person name="Thole S."/>
            <person name="Voget S."/>
            <person name="Lehmann R."/>
            <person name="Liesegang H."/>
            <person name="Wollher A."/>
            <person name="Daniel R."/>
            <person name="Simon M."/>
            <person name="Brinkhoff T."/>
        </authorList>
    </citation>
    <scope>NUCLEOTIDE SEQUENCE [LARGE SCALE GENOMIC DNA]</scope>
    <source>
        <strain evidence="2">ATCC 49566 / DSM 6996 / JCM 21268 / NBRC 15278 / OCh 149</strain>
    </source>
</reference>
<proteinExistence type="predicted"/>
<dbReference type="EMBL" id="CP002623">
    <property type="protein sequence ID" value="AEI95581.1"/>
    <property type="molecule type" value="Genomic_DNA"/>
</dbReference>
<keyword evidence="2" id="KW-1185">Reference proteome</keyword>
<organism evidence="1 2">
    <name type="scientific">Roseobacter litoralis (strain ATCC 49566 / DSM 6996 / JCM 21268 / NBRC 15278 / OCh 149)</name>
    <dbReference type="NCBI Taxonomy" id="391595"/>
    <lineage>
        <taxon>Bacteria</taxon>
        <taxon>Pseudomonadati</taxon>
        <taxon>Pseudomonadota</taxon>
        <taxon>Alphaproteobacteria</taxon>
        <taxon>Rhodobacterales</taxon>
        <taxon>Roseobacteraceae</taxon>
        <taxon>Roseobacter</taxon>
    </lineage>
</organism>
<dbReference type="Proteomes" id="UP000001353">
    <property type="component" value="Chromosome"/>
</dbReference>
<sequence>MSGWSRLRIRSSSSPVILAPENERSTTVAKASRVRLCTMYNTGTSGHLRGHHRRSRATNADWRDPAPEWACVCPMPVCGIACPARDASLRVEPEQFLVPAHRCKQRLPGESSLQSPLWPIECPNGDIRTDGVRLSTHAADYSIHHHPDAAYHTGRQACQLTRPKFEVVPLIRTDLQLS</sequence>
<dbReference type="HOGENOM" id="CLU_1509501_0_0_5"/>
<evidence type="ECO:0000313" key="1">
    <source>
        <dbReference type="EMBL" id="AEI95581.1"/>
    </source>
</evidence>
<accession>F7ZBJ9</accession>
<dbReference type="AlphaFoldDB" id="F7ZBJ9"/>
<protein>
    <submittedName>
        <fullName evidence="1">Uncharacterized protein</fullName>
    </submittedName>
</protein>
<evidence type="ECO:0000313" key="2">
    <source>
        <dbReference type="Proteomes" id="UP000001353"/>
    </source>
</evidence>
<gene>
    <name evidence="1" type="ordered locus">RLO149_c036570</name>
</gene>
<dbReference type="KEGG" id="rli:RLO149_c036570"/>